<accession>A0A7D9D105</accession>
<protein>
    <submittedName>
        <fullName evidence="1">DEBR0S6_04192g1_1</fullName>
    </submittedName>
</protein>
<reference evidence="1 2" key="1">
    <citation type="submission" date="2019-07" db="EMBL/GenBank/DDBJ databases">
        <authorList>
            <person name="Friedrich A."/>
            <person name="Schacherer J."/>
        </authorList>
    </citation>
    <scope>NUCLEOTIDE SEQUENCE [LARGE SCALE GENOMIC DNA]</scope>
</reference>
<dbReference type="EMBL" id="CABFWN010000006">
    <property type="protein sequence ID" value="VUG19953.1"/>
    <property type="molecule type" value="Genomic_DNA"/>
</dbReference>
<gene>
    <name evidence="1" type="ORF">DEBR0S6_04192G</name>
</gene>
<organism evidence="1 2">
    <name type="scientific">Dekkera bruxellensis</name>
    <name type="common">Brettanomyces custersii</name>
    <dbReference type="NCBI Taxonomy" id="5007"/>
    <lineage>
        <taxon>Eukaryota</taxon>
        <taxon>Fungi</taxon>
        <taxon>Dikarya</taxon>
        <taxon>Ascomycota</taxon>
        <taxon>Saccharomycotina</taxon>
        <taxon>Pichiomycetes</taxon>
        <taxon>Pichiales</taxon>
        <taxon>Pichiaceae</taxon>
        <taxon>Brettanomyces</taxon>
    </lineage>
</organism>
<name>A0A7D9D105_DEKBR</name>
<dbReference type="Proteomes" id="UP000478008">
    <property type="component" value="Unassembled WGS sequence"/>
</dbReference>
<proteinExistence type="predicted"/>
<sequence>MDSVRIVRRYFHISGLASFKHSINEIDLAALEKKQNLSDIINIRREHVKSSFENVSKTFKTKNIDTAVNSLISSLYNEKQNDTEWKSIQPFQTFDENNQRQRTRHTKLYLIQTKLHGDYTTMREKRKKRCKQLQQMFAGLPKNYSMVKLSKLLNNEIFLKKDASRYYQELGKLYLSSTYKPTVMYMRWTDLELLLTRIIFADRNLRTAGYLRQAKNLSLYAQQILEDCSLSGIKLTRMELFKLLRITSAISEKSKLFKLYRQFANAFEPSSDSELFMYFLNSYIPLGRNFKIVQEEDIQYGMAILSDMIKCTSPIVPTRLMDYLILKLGACSGSTFLVLETVEHLLVNYHLDLESMLAIIDSLFKVDEADLSLIIMNRYLDECKNGEREANPLKLKFADFPNRYRIDVRLMDFMLKEHQSISDRVGFKYYLEYDERIWDSFMRYYGKATKQKYLTAQKVAMENKINQIKAGLR</sequence>
<keyword evidence="2" id="KW-1185">Reference proteome</keyword>
<evidence type="ECO:0000313" key="1">
    <source>
        <dbReference type="EMBL" id="VUG19953.1"/>
    </source>
</evidence>
<dbReference type="AlphaFoldDB" id="A0A7D9D105"/>
<evidence type="ECO:0000313" key="2">
    <source>
        <dbReference type="Proteomes" id="UP000478008"/>
    </source>
</evidence>